<dbReference type="STRING" id="89065.SAMN05216605_103450"/>
<dbReference type="AlphaFoldDB" id="A0A1G7XZS0"/>
<accession>A0A1G7XZS0</accession>
<name>A0A1G7XZS0_9PSED</name>
<sequence>MVIHLLTCLTLTAFTSYVVALKLFALEPVHVTADEDSHRVMARAN</sequence>
<keyword evidence="2" id="KW-1185">Reference proteome</keyword>
<dbReference type="Proteomes" id="UP000182894">
    <property type="component" value="Unassembled WGS sequence"/>
</dbReference>
<organism evidence="1 2">
    <name type="scientific">Pseudomonas abietaniphila</name>
    <dbReference type="NCBI Taxonomy" id="89065"/>
    <lineage>
        <taxon>Bacteria</taxon>
        <taxon>Pseudomonadati</taxon>
        <taxon>Pseudomonadota</taxon>
        <taxon>Gammaproteobacteria</taxon>
        <taxon>Pseudomonadales</taxon>
        <taxon>Pseudomonadaceae</taxon>
        <taxon>Pseudomonas</taxon>
    </lineage>
</organism>
<evidence type="ECO:0000313" key="1">
    <source>
        <dbReference type="EMBL" id="SDG89631.1"/>
    </source>
</evidence>
<protein>
    <submittedName>
        <fullName evidence="1">Uncharacterized protein</fullName>
    </submittedName>
</protein>
<dbReference type="EMBL" id="FNCO01000003">
    <property type="protein sequence ID" value="SDG89631.1"/>
    <property type="molecule type" value="Genomic_DNA"/>
</dbReference>
<reference evidence="2" key="1">
    <citation type="submission" date="2016-10" db="EMBL/GenBank/DDBJ databases">
        <authorList>
            <person name="Varghese N."/>
            <person name="Submissions S."/>
        </authorList>
    </citation>
    <scope>NUCLEOTIDE SEQUENCE [LARGE SCALE GENOMIC DNA]</scope>
    <source>
        <strain evidence="2">ATCC 700689</strain>
    </source>
</reference>
<gene>
    <name evidence="1" type="ORF">SAMN05216605_103450</name>
</gene>
<proteinExistence type="predicted"/>
<evidence type="ECO:0000313" key="2">
    <source>
        <dbReference type="Proteomes" id="UP000182894"/>
    </source>
</evidence>